<gene>
    <name evidence="3" type="ORF">U27_00392</name>
</gene>
<feature type="transmembrane region" description="Helical" evidence="1">
    <location>
        <begin position="43"/>
        <end position="65"/>
    </location>
</feature>
<dbReference type="Pfam" id="PF18480">
    <property type="entry name" value="DUF5615"/>
    <property type="match status" value="1"/>
</dbReference>
<dbReference type="STRING" id="1499967.U27_00392"/>
<feature type="domain" description="DUF5615" evidence="2">
    <location>
        <begin position="4"/>
        <end position="52"/>
    </location>
</feature>
<keyword evidence="1" id="KW-0812">Transmembrane</keyword>
<reference evidence="3" key="1">
    <citation type="journal article" date="2015" name="PeerJ">
        <title>First genomic representation of candidate bacterial phylum KSB3 points to enhanced environmental sensing as a trigger of wastewater bulking.</title>
        <authorList>
            <person name="Sekiguchi Y."/>
            <person name="Ohashi A."/>
            <person name="Parks D.H."/>
            <person name="Yamauchi T."/>
            <person name="Tyson G.W."/>
            <person name="Hugenholtz P."/>
        </authorList>
    </citation>
    <scope>NUCLEOTIDE SEQUENCE [LARGE SCALE GENOMIC DNA]</scope>
</reference>
<evidence type="ECO:0000313" key="4">
    <source>
        <dbReference type="Proteomes" id="UP000030661"/>
    </source>
</evidence>
<evidence type="ECO:0000313" key="3">
    <source>
        <dbReference type="EMBL" id="GAK60495.1"/>
    </source>
</evidence>
<keyword evidence="1" id="KW-1133">Transmembrane helix</keyword>
<dbReference type="EMBL" id="DF820473">
    <property type="protein sequence ID" value="GAK60495.1"/>
    <property type="molecule type" value="Genomic_DNA"/>
</dbReference>
<proteinExistence type="predicted"/>
<evidence type="ECO:0000256" key="1">
    <source>
        <dbReference type="SAM" id="Phobius"/>
    </source>
</evidence>
<dbReference type="HOGENOM" id="CLU_2647142_0_0_0"/>
<name>A0A081C7E0_VECG1</name>
<keyword evidence="1" id="KW-0472">Membrane</keyword>
<protein>
    <recommendedName>
        <fullName evidence="2">DUF5615 domain-containing protein</fullName>
    </recommendedName>
</protein>
<accession>A0A081C7E0</accession>
<evidence type="ECO:0000259" key="2">
    <source>
        <dbReference type="Pfam" id="PF18480"/>
    </source>
</evidence>
<dbReference type="InterPro" id="IPR041049">
    <property type="entry name" value="DUF5615"/>
</dbReference>
<keyword evidence="4" id="KW-1185">Reference proteome</keyword>
<dbReference type="Proteomes" id="UP000030661">
    <property type="component" value="Unassembled WGS sequence"/>
</dbReference>
<organism evidence="3">
    <name type="scientific">Vecturithrix granuli</name>
    <dbReference type="NCBI Taxonomy" id="1499967"/>
    <lineage>
        <taxon>Bacteria</taxon>
        <taxon>Candidatus Moduliflexota</taxon>
        <taxon>Candidatus Vecturitrichia</taxon>
        <taxon>Candidatus Vecturitrichales</taxon>
        <taxon>Candidatus Vecturitrichaceae</taxon>
        <taxon>Candidatus Vecturithrix</taxon>
    </lineage>
</organism>
<dbReference type="AlphaFoldDB" id="A0A081C7E0"/>
<sequence length="76" mass="8605">MPPRLHLNEHLSPRLAMQLRQYGFDVTSTVERELIAADDDAQLAFAVSDGYFTSSVITIIAYAFWRRTQESSSLAQ</sequence>